<evidence type="ECO:0000256" key="3">
    <source>
        <dbReference type="ARBA" id="ARBA00009025"/>
    </source>
</evidence>
<organism evidence="15 16">
    <name type="scientific">Dendrobium catenatum</name>
    <dbReference type="NCBI Taxonomy" id="906689"/>
    <lineage>
        <taxon>Eukaryota</taxon>
        <taxon>Viridiplantae</taxon>
        <taxon>Streptophyta</taxon>
        <taxon>Embryophyta</taxon>
        <taxon>Tracheophyta</taxon>
        <taxon>Spermatophyta</taxon>
        <taxon>Magnoliopsida</taxon>
        <taxon>Liliopsida</taxon>
        <taxon>Asparagales</taxon>
        <taxon>Orchidaceae</taxon>
        <taxon>Epidendroideae</taxon>
        <taxon>Malaxideae</taxon>
        <taxon>Dendrobiinae</taxon>
        <taxon>Dendrobium</taxon>
    </lineage>
</organism>
<protein>
    <recommendedName>
        <fullName evidence="5">NADH-ubiquinone oxidoreductase chain 4</fullName>
        <ecNumber evidence="4">7.1.1.2</ecNumber>
    </recommendedName>
    <alternativeName>
        <fullName evidence="12">NADH dehydrogenase subunit 4</fullName>
    </alternativeName>
</protein>
<evidence type="ECO:0000256" key="1">
    <source>
        <dbReference type="ARBA" id="ARBA00003257"/>
    </source>
</evidence>
<dbReference type="GO" id="GO:0009536">
    <property type="term" value="C:plastid"/>
    <property type="evidence" value="ECO:0007669"/>
    <property type="project" value="UniProtKB-ARBA"/>
</dbReference>
<dbReference type="PANTHER" id="PTHR43507:SF1">
    <property type="entry name" value="NADH-UBIQUINONE OXIDOREDUCTASE CHAIN 4"/>
    <property type="match status" value="1"/>
</dbReference>
<evidence type="ECO:0000256" key="6">
    <source>
        <dbReference type="ARBA" id="ARBA00022692"/>
    </source>
</evidence>
<keyword evidence="6 13" id="KW-0812">Transmembrane</keyword>
<dbReference type="EMBL" id="KZ505074">
    <property type="protein sequence ID" value="PKU60510.1"/>
    <property type="molecule type" value="Genomic_DNA"/>
</dbReference>
<dbReference type="STRING" id="906689.A0A2I0VAS9"/>
<dbReference type="PANTHER" id="PTHR43507">
    <property type="entry name" value="NADH-UBIQUINONE OXIDOREDUCTASE CHAIN 4"/>
    <property type="match status" value="1"/>
</dbReference>
<feature type="transmembrane region" description="Helical" evidence="13">
    <location>
        <begin position="59"/>
        <end position="80"/>
    </location>
</feature>
<evidence type="ECO:0000256" key="5">
    <source>
        <dbReference type="ARBA" id="ARBA00021006"/>
    </source>
</evidence>
<dbReference type="InterPro" id="IPR001750">
    <property type="entry name" value="ND/Mrp_TM"/>
</dbReference>
<dbReference type="GO" id="GO:0048039">
    <property type="term" value="F:ubiquinone binding"/>
    <property type="evidence" value="ECO:0007669"/>
    <property type="project" value="TreeGrafter"/>
</dbReference>
<evidence type="ECO:0000256" key="2">
    <source>
        <dbReference type="ARBA" id="ARBA00004141"/>
    </source>
</evidence>
<keyword evidence="16" id="KW-1185">Reference proteome</keyword>
<keyword evidence="7" id="KW-1278">Translocase</keyword>
<keyword evidence="11 13" id="KW-0472">Membrane</keyword>
<comment type="similarity">
    <text evidence="3">Belongs to the complex I subunit 4 family.</text>
</comment>
<sequence>MAFLVIYYNVGSTDFQVVSLSEMNLESQKLLWLAVFISMAIQTPLLPFHVWLPRAHAEAPLAGSVILAGLILKLATYGYMRILIQFLPDATSYFSPLVQTIAVITLIYASLATLRQTDLKALVAYSSIGHMAVVVLGLFSNTIQGIDGALLLSLAHGVVSPALFLLVGGVLYDRYHTRTIRYYRGMTAYMPLFSILFFVFTIFHAAVPLSANWAGEFLCLAGAFQRNPLFAVLGSTGIVLSAAYSIWLYNRIAFGAWSQYLTTDLSRREFMLLLPLLIVAVIFGIFPNIVLDTVHVYTTTLLLGMVDI</sequence>
<reference evidence="15 16" key="2">
    <citation type="journal article" date="2017" name="Nature">
        <title>The Apostasia genome and the evolution of orchids.</title>
        <authorList>
            <person name="Zhang G.Q."/>
            <person name="Liu K.W."/>
            <person name="Li Z."/>
            <person name="Lohaus R."/>
            <person name="Hsiao Y.Y."/>
            <person name="Niu S.C."/>
            <person name="Wang J.Y."/>
            <person name="Lin Y.C."/>
            <person name="Xu Q."/>
            <person name="Chen L.J."/>
            <person name="Yoshida K."/>
            <person name="Fujiwara S."/>
            <person name="Wang Z.W."/>
            <person name="Zhang Y.Q."/>
            <person name="Mitsuda N."/>
            <person name="Wang M."/>
            <person name="Liu G.H."/>
            <person name="Pecoraro L."/>
            <person name="Huang H.X."/>
            <person name="Xiao X.J."/>
            <person name="Lin M."/>
            <person name="Wu X.Y."/>
            <person name="Wu W.L."/>
            <person name="Chen Y.Y."/>
            <person name="Chang S.B."/>
            <person name="Sakamoto S."/>
            <person name="Ohme-Takagi M."/>
            <person name="Yagi M."/>
            <person name="Zeng S.J."/>
            <person name="Shen C.Y."/>
            <person name="Yeh C.M."/>
            <person name="Luo Y.B."/>
            <person name="Tsai W.C."/>
            <person name="Van de Peer Y."/>
            <person name="Liu Z.J."/>
        </authorList>
    </citation>
    <scope>NUCLEOTIDE SEQUENCE [LARGE SCALE GENOMIC DNA]</scope>
    <source>
        <tissue evidence="15">The whole plant</tissue>
    </source>
</reference>
<evidence type="ECO:0000256" key="8">
    <source>
        <dbReference type="ARBA" id="ARBA00022989"/>
    </source>
</evidence>
<feature type="transmembrane region" description="Helical" evidence="13">
    <location>
        <begin position="92"/>
        <end position="111"/>
    </location>
</feature>
<dbReference type="GO" id="GO:0015990">
    <property type="term" value="P:electron transport coupled proton transport"/>
    <property type="evidence" value="ECO:0007669"/>
    <property type="project" value="TreeGrafter"/>
</dbReference>
<comment type="function">
    <text evidence="1">Core subunit of the mitochondrial membrane respiratory chain NADH dehydrogenase (Complex I) that is believed to belong to the minimal assembly required for catalysis. Complex I functions in the transfer of electrons from NADH to the respiratory chain. The immediate electron acceptor for the enzyme is believed to be ubiquinone.</text>
</comment>
<feature type="transmembrane region" description="Helical" evidence="13">
    <location>
        <begin position="229"/>
        <end position="249"/>
    </location>
</feature>
<keyword evidence="8 13" id="KW-1133">Transmembrane helix</keyword>
<dbReference type="EC" id="7.1.1.2" evidence="4"/>
<feature type="transmembrane region" description="Helical" evidence="13">
    <location>
        <begin position="192"/>
        <end position="209"/>
    </location>
</feature>
<evidence type="ECO:0000256" key="4">
    <source>
        <dbReference type="ARBA" id="ARBA00012944"/>
    </source>
</evidence>
<evidence type="ECO:0000256" key="10">
    <source>
        <dbReference type="ARBA" id="ARBA00023075"/>
    </source>
</evidence>
<dbReference type="NCBIfam" id="TIGR01972">
    <property type="entry name" value="NDH_I_M"/>
    <property type="match status" value="1"/>
</dbReference>
<dbReference type="InterPro" id="IPR003918">
    <property type="entry name" value="NADH_UbQ_OxRdtase"/>
</dbReference>
<dbReference type="GO" id="GO:0042773">
    <property type="term" value="P:ATP synthesis coupled electron transport"/>
    <property type="evidence" value="ECO:0007669"/>
    <property type="project" value="InterPro"/>
</dbReference>
<dbReference type="GO" id="GO:0008137">
    <property type="term" value="F:NADH dehydrogenase (ubiquinone) activity"/>
    <property type="evidence" value="ECO:0007669"/>
    <property type="project" value="UniProtKB-EC"/>
</dbReference>
<feature type="transmembrane region" description="Helical" evidence="13">
    <location>
        <begin position="30"/>
        <end position="52"/>
    </location>
</feature>
<evidence type="ECO:0000259" key="14">
    <source>
        <dbReference type="Pfam" id="PF00361"/>
    </source>
</evidence>
<evidence type="ECO:0000313" key="16">
    <source>
        <dbReference type="Proteomes" id="UP000233837"/>
    </source>
</evidence>
<dbReference type="GO" id="GO:0003954">
    <property type="term" value="F:NADH dehydrogenase activity"/>
    <property type="evidence" value="ECO:0007669"/>
    <property type="project" value="TreeGrafter"/>
</dbReference>
<evidence type="ECO:0000256" key="12">
    <source>
        <dbReference type="ARBA" id="ARBA00031025"/>
    </source>
</evidence>
<name>A0A2I0VAS9_9ASPA</name>
<dbReference type="Proteomes" id="UP000233837">
    <property type="component" value="Unassembled WGS sequence"/>
</dbReference>
<evidence type="ECO:0000256" key="7">
    <source>
        <dbReference type="ARBA" id="ARBA00022967"/>
    </source>
</evidence>
<feature type="domain" description="NADH:quinone oxidoreductase/Mrp antiporter transmembrane" evidence="14">
    <location>
        <begin position="2"/>
        <end position="240"/>
    </location>
</feature>
<proteinExistence type="inferred from homology"/>
<feature type="transmembrane region" description="Helical" evidence="13">
    <location>
        <begin position="123"/>
        <end position="143"/>
    </location>
</feature>
<dbReference type="InterPro" id="IPR010227">
    <property type="entry name" value="NADH_Q_OxRdtase_chainM/4"/>
</dbReference>
<gene>
    <name evidence="15" type="primary">ND4</name>
    <name evidence="15" type="ORF">MA16_Dca028114</name>
</gene>
<evidence type="ECO:0000256" key="13">
    <source>
        <dbReference type="SAM" id="Phobius"/>
    </source>
</evidence>
<dbReference type="PRINTS" id="PR01437">
    <property type="entry name" value="NUOXDRDTASE4"/>
</dbReference>
<dbReference type="GO" id="GO:0016020">
    <property type="term" value="C:membrane"/>
    <property type="evidence" value="ECO:0007669"/>
    <property type="project" value="UniProtKB-SubCell"/>
</dbReference>
<dbReference type="AlphaFoldDB" id="A0A2I0VAS9"/>
<feature type="transmembrane region" description="Helical" evidence="13">
    <location>
        <begin position="270"/>
        <end position="291"/>
    </location>
</feature>
<keyword evidence="10 15" id="KW-0830">Ubiquinone</keyword>
<evidence type="ECO:0000256" key="9">
    <source>
        <dbReference type="ARBA" id="ARBA00023027"/>
    </source>
</evidence>
<feature type="transmembrane region" description="Helical" evidence="13">
    <location>
        <begin position="149"/>
        <end position="172"/>
    </location>
</feature>
<evidence type="ECO:0000256" key="11">
    <source>
        <dbReference type="ARBA" id="ARBA00023136"/>
    </source>
</evidence>
<keyword evidence="9" id="KW-0520">NAD</keyword>
<reference evidence="15 16" key="1">
    <citation type="journal article" date="2016" name="Sci. Rep.">
        <title>The Dendrobium catenatum Lindl. genome sequence provides insights into polysaccharide synthase, floral development and adaptive evolution.</title>
        <authorList>
            <person name="Zhang G.Q."/>
            <person name="Xu Q."/>
            <person name="Bian C."/>
            <person name="Tsai W.C."/>
            <person name="Yeh C.M."/>
            <person name="Liu K.W."/>
            <person name="Yoshida K."/>
            <person name="Zhang L.S."/>
            <person name="Chang S.B."/>
            <person name="Chen F."/>
            <person name="Shi Y."/>
            <person name="Su Y.Y."/>
            <person name="Zhang Y.Q."/>
            <person name="Chen L.J."/>
            <person name="Yin Y."/>
            <person name="Lin M."/>
            <person name="Huang H."/>
            <person name="Deng H."/>
            <person name="Wang Z.W."/>
            <person name="Zhu S.L."/>
            <person name="Zhao X."/>
            <person name="Deng C."/>
            <person name="Niu S.C."/>
            <person name="Huang J."/>
            <person name="Wang M."/>
            <person name="Liu G.H."/>
            <person name="Yang H.J."/>
            <person name="Xiao X.J."/>
            <person name="Hsiao Y.Y."/>
            <person name="Wu W.L."/>
            <person name="Chen Y.Y."/>
            <person name="Mitsuda N."/>
            <person name="Ohme-Takagi M."/>
            <person name="Luo Y.B."/>
            <person name="Van de Peer Y."/>
            <person name="Liu Z.J."/>
        </authorList>
    </citation>
    <scope>NUCLEOTIDE SEQUENCE [LARGE SCALE GENOMIC DNA]</scope>
    <source>
        <tissue evidence="15">The whole plant</tissue>
    </source>
</reference>
<accession>A0A2I0VAS9</accession>
<dbReference type="Pfam" id="PF00361">
    <property type="entry name" value="Proton_antipo_M"/>
    <property type="match status" value="1"/>
</dbReference>
<evidence type="ECO:0000313" key="15">
    <source>
        <dbReference type="EMBL" id="PKU60510.1"/>
    </source>
</evidence>
<comment type="subcellular location">
    <subcellularLocation>
        <location evidence="2">Membrane</location>
        <topology evidence="2">Multi-pass membrane protein</topology>
    </subcellularLocation>
</comment>